<sequence length="71" mass="7724">MMAHPGVCLPITAVALVAAVTAAWFRIVDVSVLERFSAEGLDLRLVAIAFGLVGAEWRPPLRCCRPWSGWC</sequence>
<proteinExistence type="predicted"/>
<comment type="caution">
    <text evidence="1">The sequence shown here is derived from an EMBL/GenBank/DDBJ whole genome shotgun (WGS) entry which is preliminary data.</text>
</comment>
<accession>A0A9D1GYJ1</accession>
<dbReference type="EMBL" id="DVLP01000332">
    <property type="protein sequence ID" value="HIT76163.1"/>
    <property type="molecule type" value="Genomic_DNA"/>
</dbReference>
<evidence type="ECO:0000313" key="1">
    <source>
        <dbReference type="EMBL" id="HIT76163.1"/>
    </source>
</evidence>
<reference evidence="1" key="1">
    <citation type="submission" date="2020-10" db="EMBL/GenBank/DDBJ databases">
        <authorList>
            <person name="Gilroy R."/>
        </authorList>
    </citation>
    <scope>NUCLEOTIDE SEQUENCE</scope>
    <source>
        <strain evidence="1">ChiGjej1B1-24693</strain>
    </source>
</reference>
<reference evidence="1" key="2">
    <citation type="journal article" date="2021" name="PeerJ">
        <title>Extensive microbial diversity within the chicken gut microbiome revealed by metagenomics and culture.</title>
        <authorList>
            <person name="Gilroy R."/>
            <person name="Ravi A."/>
            <person name="Getino M."/>
            <person name="Pursley I."/>
            <person name="Horton D.L."/>
            <person name="Alikhan N.F."/>
            <person name="Baker D."/>
            <person name="Gharbi K."/>
            <person name="Hall N."/>
            <person name="Watson M."/>
            <person name="Adriaenssens E.M."/>
            <person name="Foster-Nyarko E."/>
            <person name="Jarju S."/>
            <person name="Secka A."/>
            <person name="Antonio M."/>
            <person name="Oren A."/>
            <person name="Chaudhuri R.R."/>
            <person name="La Ragione R."/>
            <person name="Hildebrand F."/>
            <person name="Pallen M.J."/>
        </authorList>
    </citation>
    <scope>NUCLEOTIDE SEQUENCE</scope>
    <source>
        <strain evidence="1">ChiGjej1B1-24693</strain>
    </source>
</reference>
<dbReference type="AlphaFoldDB" id="A0A9D1GYJ1"/>
<evidence type="ECO:0000313" key="2">
    <source>
        <dbReference type="Proteomes" id="UP000886842"/>
    </source>
</evidence>
<organism evidence="1 2">
    <name type="scientific">Candidatus Avipropionibacterium avicola</name>
    <dbReference type="NCBI Taxonomy" id="2840701"/>
    <lineage>
        <taxon>Bacteria</taxon>
        <taxon>Bacillati</taxon>
        <taxon>Actinomycetota</taxon>
        <taxon>Actinomycetes</taxon>
        <taxon>Propionibacteriales</taxon>
        <taxon>Propionibacteriaceae</taxon>
        <taxon>Propionibacteriaceae incertae sedis</taxon>
        <taxon>Candidatus Avipropionibacterium</taxon>
    </lineage>
</organism>
<gene>
    <name evidence="1" type="ORF">IAA98_11300</name>
</gene>
<name>A0A9D1GYJ1_9ACTN</name>
<dbReference type="Proteomes" id="UP000886842">
    <property type="component" value="Unassembled WGS sequence"/>
</dbReference>
<protein>
    <submittedName>
        <fullName evidence="1">Uncharacterized protein</fullName>
    </submittedName>
</protein>